<protein>
    <submittedName>
        <fullName evidence="1">Uncharacterized protein</fullName>
    </submittedName>
</protein>
<dbReference type="RefSeq" id="WP_378517772.1">
    <property type="nucleotide sequence ID" value="NZ_CBCSDI010000010.1"/>
</dbReference>
<organism evidence="1 2">
    <name type="scientific">Nocardioides zeicaulis</name>
    <dbReference type="NCBI Taxonomy" id="1776857"/>
    <lineage>
        <taxon>Bacteria</taxon>
        <taxon>Bacillati</taxon>
        <taxon>Actinomycetota</taxon>
        <taxon>Actinomycetes</taxon>
        <taxon>Propionibacteriales</taxon>
        <taxon>Nocardioidaceae</taxon>
        <taxon>Nocardioides</taxon>
    </lineage>
</organism>
<keyword evidence="2" id="KW-1185">Reference proteome</keyword>
<dbReference type="Proteomes" id="UP001589698">
    <property type="component" value="Unassembled WGS sequence"/>
</dbReference>
<proteinExistence type="predicted"/>
<reference evidence="1 2" key="1">
    <citation type="submission" date="2024-09" db="EMBL/GenBank/DDBJ databases">
        <authorList>
            <person name="Sun Q."/>
            <person name="Mori K."/>
        </authorList>
    </citation>
    <scope>NUCLEOTIDE SEQUENCE [LARGE SCALE GENOMIC DNA]</scope>
    <source>
        <strain evidence="1 2">CCM 8654</strain>
    </source>
</reference>
<dbReference type="EMBL" id="JBHLXH010000001">
    <property type="protein sequence ID" value="MFC0222110.1"/>
    <property type="molecule type" value="Genomic_DNA"/>
</dbReference>
<sequence>MTERVGTRMFDPTKAESIPSQSEIYYWADFVEFRCMVDPDKQFSARRLAEVAKFADDFSATSPDAQDGDESDIVAALLDQASALHTDDFDELFDDAASSDLEDPDEPAYDDFGRAAELADDRYRWSQEVFALLADRQRSLGVAYPFEIDFTGLRISAPDLRPEGRAYVFYLLSSLLNHLSHQTMQRVTAEFEVFSLSVLQIMLPSNAEVDAYGTARGRATSRFIGSHYERLTALAAELRGVVLAHPTDFHPRDAGDNGLDLVAWLPMLDSAKGVPSFFAQCACGKKWDGKQFEAGHERWREFLHLSAPQTKITFIPHYFRRLGEFWYSDSDVSGVLIDRLRALRFLTSAPHVHPPAATVDAAWEFQLDVV</sequence>
<gene>
    <name evidence="1" type="ORF">ACFFJG_06425</name>
</gene>
<evidence type="ECO:0000313" key="2">
    <source>
        <dbReference type="Proteomes" id="UP001589698"/>
    </source>
</evidence>
<evidence type="ECO:0000313" key="1">
    <source>
        <dbReference type="EMBL" id="MFC0222110.1"/>
    </source>
</evidence>
<accession>A0ABV6DZG3</accession>
<comment type="caution">
    <text evidence="1">The sequence shown here is derived from an EMBL/GenBank/DDBJ whole genome shotgun (WGS) entry which is preliminary data.</text>
</comment>
<name>A0ABV6DZG3_9ACTN</name>